<feature type="signal peptide" evidence="1">
    <location>
        <begin position="1"/>
        <end position="28"/>
    </location>
</feature>
<name>A0A841C0A4_9ACTN</name>
<evidence type="ECO:0000313" key="3">
    <source>
        <dbReference type="Proteomes" id="UP000587527"/>
    </source>
</evidence>
<accession>A0A841C0A4</accession>
<dbReference type="Proteomes" id="UP000587527">
    <property type="component" value="Unassembled WGS sequence"/>
</dbReference>
<comment type="caution">
    <text evidence="2">The sequence shown here is derived from an EMBL/GenBank/DDBJ whole genome shotgun (WGS) entry which is preliminary data.</text>
</comment>
<dbReference type="AlphaFoldDB" id="A0A841C0A4"/>
<keyword evidence="3" id="KW-1185">Reference proteome</keyword>
<proteinExistence type="predicted"/>
<protein>
    <recommendedName>
        <fullName evidence="4">Secreted protein</fullName>
    </recommendedName>
</protein>
<dbReference type="EMBL" id="JACHMN010000003">
    <property type="protein sequence ID" value="MBB5872779.1"/>
    <property type="molecule type" value="Genomic_DNA"/>
</dbReference>
<sequence length="133" mass="13870">MKRLLPKLIVAIALALTGQAMVSTPAHAATVQGCAGSSCTGTAGFALWNADGDALQVCDMKPDGKSVVVLATIDGVHKPYKWHTAGSGSNFCTDRSYGNVDEGLSIYFTVCLGDYSDGVIYESTCGYQVHGTT</sequence>
<organism evidence="2 3">
    <name type="scientific">Allocatelliglobosispora scoriae</name>
    <dbReference type="NCBI Taxonomy" id="643052"/>
    <lineage>
        <taxon>Bacteria</taxon>
        <taxon>Bacillati</taxon>
        <taxon>Actinomycetota</taxon>
        <taxon>Actinomycetes</taxon>
        <taxon>Micromonosporales</taxon>
        <taxon>Micromonosporaceae</taxon>
        <taxon>Allocatelliglobosispora</taxon>
    </lineage>
</organism>
<reference evidence="2 3" key="1">
    <citation type="submission" date="2020-08" db="EMBL/GenBank/DDBJ databases">
        <title>Sequencing the genomes of 1000 actinobacteria strains.</title>
        <authorList>
            <person name="Klenk H.-P."/>
        </authorList>
    </citation>
    <scope>NUCLEOTIDE SEQUENCE [LARGE SCALE GENOMIC DNA]</scope>
    <source>
        <strain evidence="2 3">DSM 45362</strain>
    </source>
</reference>
<dbReference type="PROSITE" id="PS51257">
    <property type="entry name" value="PROKAR_LIPOPROTEIN"/>
    <property type="match status" value="1"/>
</dbReference>
<keyword evidence="1" id="KW-0732">Signal</keyword>
<dbReference type="RefSeq" id="WP_184842935.1">
    <property type="nucleotide sequence ID" value="NZ_JACHMN010000003.1"/>
</dbReference>
<feature type="chain" id="PRO_5032302250" description="Secreted protein" evidence="1">
    <location>
        <begin position="29"/>
        <end position="133"/>
    </location>
</feature>
<evidence type="ECO:0000256" key="1">
    <source>
        <dbReference type="SAM" id="SignalP"/>
    </source>
</evidence>
<evidence type="ECO:0008006" key="4">
    <source>
        <dbReference type="Google" id="ProtNLM"/>
    </source>
</evidence>
<evidence type="ECO:0000313" key="2">
    <source>
        <dbReference type="EMBL" id="MBB5872779.1"/>
    </source>
</evidence>
<gene>
    <name evidence="2" type="ORF">F4553_006213</name>
</gene>